<dbReference type="PRINTS" id="PR00111">
    <property type="entry name" value="ABHYDROLASE"/>
</dbReference>
<dbReference type="InterPro" id="IPR050471">
    <property type="entry name" value="AB_hydrolase"/>
</dbReference>
<dbReference type="Proteomes" id="UP000216991">
    <property type="component" value="Unassembled WGS sequence"/>
</dbReference>
<dbReference type="InterPro" id="IPR029058">
    <property type="entry name" value="AB_hydrolase_fold"/>
</dbReference>
<dbReference type="SUPFAM" id="SSF53474">
    <property type="entry name" value="alpha/beta-Hydrolases"/>
    <property type="match status" value="1"/>
</dbReference>
<protein>
    <submittedName>
        <fullName evidence="2">Poly(3-hydroxyalkanoate) depolymerase</fullName>
    </submittedName>
</protein>
<evidence type="ECO:0000313" key="2">
    <source>
        <dbReference type="EMBL" id="OYQ30163.1"/>
    </source>
</evidence>
<keyword evidence="3" id="KW-1185">Reference proteome</keyword>
<dbReference type="RefSeq" id="WP_094473363.1">
    <property type="nucleotide sequence ID" value="NZ_NOXT01000101.1"/>
</dbReference>
<dbReference type="Gene3D" id="3.40.50.1820">
    <property type="entry name" value="alpha/beta hydrolase"/>
    <property type="match status" value="1"/>
</dbReference>
<name>A0A255YLU5_9SPHN</name>
<dbReference type="EMBL" id="NOXT01000101">
    <property type="protein sequence ID" value="OYQ30163.1"/>
    <property type="molecule type" value="Genomic_DNA"/>
</dbReference>
<gene>
    <name evidence="2" type="ORF">CHU93_06865</name>
</gene>
<feature type="domain" description="AB hydrolase-1" evidence="1">
    <location>
        <begin position="34"/>
        <end position="255"/>
    </location>
</feature>
<dbReference type="GO" id="GO:0046503">
    <property type="term" value="P:glycerolipid catabolic process"/>
    <property type="evidence" value="ECO:0007669"/>
    <property type="project" value="TreeGrafter"/>
</dbReference>
<reference evidence="2 3" key="1">
    <citation type="submission" date="2017-07" db="EMBL/GenBank/DDBJ databases">
        <title>Sandarakinorhabdus cyanobacteriorum sp. nov., a novel bacterium isolated from cyanobacterial aggregates in a eutrophic lake.</title>
        <authorList>
            <person name="Cai H."/>
        </authorList>
    </citation>
    <scope>NUCLEOTIDE SEQUENCE [LARGE SCALE GENOMIC DNA]</scope>
    <source>
        <strain evidence="2 3">TH057</strain>
    </source>
</reference>
<dbReference type="Pfam" id="PF00561">
    <property type="entry name" value="Abhydrolase_1"/>
    <property type="match status" value="1"/>
</dbReference>
<evidence type="ECO:0000259" key="1">
    <source>
        <dbReference type="Pfam" id="PF00561"/>
    </source>
</evidence>
<accession>A0A255YLU5</accession>
<proteinExistence type="predicted"/>
<dbReference type="OrthoDB" id="7616518at2"/>
<organism evidence="2 3">
    <name type="scientific">Sandarakinorhabdus cyanobacteriorum</name>
    <dbReference type="NCBI Taxonomy" id="1981098"/>
    <lineage>
        <taxon>Bacteria</taxon>
        <taxon>Pseudomonadati</taxon>
        <taxon>Pseudomonadota</taxon>
        <taxon>Alphaproteobacteria</taxon>
        <taxon>Sphingomonadales</taxon>
        <taxon>Sphingosinicellaceae</taxon>
        <taxon>Sandarakinorhabdus</taxon>
    </lineage>
</organism>
<dbReference type="AlphaFoldDB" id="A0A255YLU5"/>
<sequence>MTASHQPEFELKQVDGRTLRVARWRPKGKARHRPLLFFNGIGANIEIMSPLPERLDDREVITFDMPGVGGSPDPVLPYRPWMIARIAERIISDYGHERVDVMGVSWGGGMAQQFALQYGNRTGQLILAATSAGMLMVPGKLAALSKMADPRRYIDPDYMLKNFQTLYGGAEGGASDGAKGHASRIKPPSMMGYFNQLFAMAGWTSAPFLPFLATPTLIIMGDDDQIVPLANGHILKTLIPNAELAVIKGGGHLFLVHQADETMALIRDFLGTAKPLRAVA</sequence>
<dbReference type="PANTHER" id="PTHR43433">
    <property type="entry name" value="HYDROLASE, ALPHA/BETA FOLD FAMILY PROTEIN"/>
    <property type="match status" value="1"/>
</dbReference>
<evidence type="ECO:0000313" key="3">
    <source>
        <dbReference type="Proteomes" id="UP000216991"/>
    </source>
</evidence>
<dbReference type="GO" id="GO:0004806">
    <property type="term" value="F:triacylglycerol lipase activity"/>
    <property type="evidence" value="ECO:0007669"/>
    <property type="project" value="TreeGrafter"/>
</dbReference>
<dbReference type="InterPro" id="IPR000073">
    <property type="entry name" value="AB_hydrolase_1"/>
</dbReference>
<comment type="caution">
    <text evidence="2">The sequence shown here is derived from an EMBL/GenBank/DDBJ whole genome shotgun (WGS) entry which is preliminary data.</text>
</comment>
<dbReference type="PANTHER" id="PTHR43433:SF5">
    <property type="entry name" value="AB HYDROLASE-1 DOMAIN-CONTAINING PROTEIN"/>
    <property type="match status" value="1"/>
</dbReference>